<protein>
    <submittedName>
        <fullName evidence="2">Uncharacterized protein</fullName>
    </submittedName>
</protein>
<feature type="region of interest" description="Disordered" evidence="1">
    <location>
        <begin position="121"/>
        <end position="188"/>
    </location>
</feature>
<dbReference type="PANTHER" id="PTHR34377">
    <property type="entry name" value="TETRATRICOPEPTIDE REPEAT (TPR)-LIKE SUPERFAMILY PROTEIN"/>
    <property type="match status" value="1"/>
</dbReference>
<organism evidence="2 3">
    <name type="scientific">Fraxinus pennsylvanica</name>
    <dbReference type="NCBI Taxonomy" id="56036"/>
    <lineage>
        <taxon>Eukaryota</taxon>
        <taxon>Viridiplantae</taxon>
        <taxon>Streptophyta</taxon>
        <taxon>Embryophyta</taxon>
        <taxon>Tracheophyta</taxon>
        <taxon>Spermatophyta</taxon>
        <taxon>Magnoliopsida</taxon>
        <taxon>eudicotyledons</taxon>
        <taxon>Gunneridae</taxon>
        <taxon>Pentapetalae</taxon>
        <taxon>asterids</taxon>
        <taxon>lamiids</taxon>
        <taxon>Lamiales</taxon>
        <taxon>Oleaceae</taxon>
        <taxon>Oleeae</taxon>
        <taxon>Fraxinus</taxon>
    </lineage>
</organism>
<feature type="compositionally biased region" description="Basic residues" evidence="1">
    <location>
        <begin position="137"/>
        <end position="147"/>
    </location>
</feature>
<accession>A0AAD2DYR1</accession>
<evidence type="ECO:0000313" key="3">
    <source>
        <dbReference type="Proteomes" id="UP000834106"/>
    </source>
</evidence>
<proteinExistence type="predicted"/>
<sequence>MILRIYGQLVDSNALLIFEDKFVELLDGGNRERVEKVSVKREILVKKDMEFMVAMNKETILKCFHDEQNIHRVLSHLSTKYGLYPEAQSQWMPNPPVFPPLCAAQITSVNLACCMLPLTHVPPPKPSPPSPPSSDKGRRHGHRHEHEHKHEHEHEREHEHGHGHGQRQRQRLRHGHGHGHGHKHGHGETSIEDECCLWLKAVDRVCVCGLLMYLPSFLSRPLHNYTLAVDDLCKMTFQCGSSWMEV</sequence>
<keyword evidence="3" id="KW-1185">Reference proteome</keyword>
<evidence type="ECO:0000256" key="1">
    <source>
        <dbReference type="SAM" id="MobiDB-lite"/>
    </source>
</evidence>
<feature type="compositionally biased region" description="Pro residues" evidence="1">
    <location>
        <begin position="121"/>
        <end position="132"/>
    </location>
</feature>
<dbReference type="Proteomes" id="UP000834106">
    <property type="component" value="Chromosome 9"/>
</dbReference>
<reference evidence="2" key="1">
    <citation type="submission" date="2023-05" db="EMBL/GenBank/DDBJ databases">
        <authorList>
            <person name="Huff M."/>
        </authorList>
    </citation>
    <scope>NUCLEOTIDE SEQUENCE</scope>
</reference>
<gene>
    <name evidence="2" type="ORF">FPE_LOCUS16176</name>
</gene>
<dbReference type="EMBL" id="OU503044">
    <property type="protein sequence ID" value="CAI9768746.1"/>
    <property type="molecule type" value="Genomic_DNA"/>
</dbReference>
<evidence type="ECO:0000313" key="2">
    <source>
        <dbReference type="EMBL" id="CAI9768746.1"/>
    </source>
</evidence>
<dbReference type="AlphaFoldDB" id="A0AAD2DYR1"/>
<feature type="compositionally biased region" description="Basic residues" evidence="1">
    <location>
        <begin position="163"/>
        <end position="185"/>
    </location>
</feature>
<name>A0AAD2DYR1_9LAMI</name>
<feature type="compositionally biased region" description="Basic and acidic residues" evidence="1">
    <location>
        <begin position="148"/>
        <end position="162"/>
    </location>
</feature>
<dbReference type="PANTHER" id="PTHR34377:SF3">
    <property type="entry name" value="TETRATRICOPEPTIDE REPEAT (TPR)-LIKE SUPERFAMILY PROTEIN"/>
    <property type="match status" value="1"/>
</dbReference>